<dbReference type="CDD" id="cd04301">
    <property type="entry name" value="NAT_SF"/>
    <property type="match status" value="1"/>
</dbReference>
<dbReference type="PANTHER" id="PTHR43420:SF12">
    <property type="entry name" value="N-ACETYLTRANSFERASE DOMAIN-CONTAINING PROTEIN"/>
    <property type="match status" value="1"/>
</dbReference>
<evidence type="ECO:0000256" key="1">
    <source>
        <dbReference type="ARBA" id="ARBA00022679"/>
    </source>
</evidence>
<dbReference type="Gene3D" id="3.40.630.30">
    <property type="match status" value="1"/>
</dbReference>
<proteinExistence type="predicted"/>
<dbReference type="EMBL" id="FKIF01000002">
    <property type="protein sequence ID" value="SAI66828.1"/>
    <property type="molecule type" value="Genomic_DNA"/>
</dbReference>
<evidence type="ECO:0000313" key="4">
    <source>
        <dbReference type="EMBL" id="SAI66828.1"/>
    </source>
</evidence>
<reference evidence="4 5" key="1">
    <citation type="submission" date="2016-04" db="EMBL/GenBank/DDBJ databases">
        <authorList>
            <consortium name="Pathogen Informatics"/>
        </authorList>
    </citation>
    <scope>NUCLEOTIDE SEQUENCE [LARGE SCALE GENOMIC DNA]</scope>
    <source>
        <strain evidence="4 5">H050680373</strain>
    </source>
</reference>
<feature type="domain" description="N-acetyltransferase" evidence="3">
    <location>
        <begin position="127"/>
        <end position="275"/>
    </location>
</feature>
<protein>
    <submittedName>
        <fullName evidence="4">Acetyltransferase, GnaT family</fullName>
    </submittedName>
</protein>
<dbReference type="AlphaFoldDB" id="A0A157S8S3"/>
<organism evidence="4 5">
    <name type="scientific">Bordetella ansorpii</name>
    <dbReference type="NCBI Taxonomy" id="288768"/>
    <lineage>
        <taxon>Bacteria</taxon>
        <taxon>Pseudomonadati</taxon>
        <taxon>Pseudomonadota</taxon>
        <taxon>Betaproteobacteria</taxon>
        <taxon>Burkholderiales</taxon>
        <taxon>Alcaligenaceae</taxon>
        <taxon>Bordetella</taxon>
    </lineage>
</organism>
<dbReference type="STRING" id="288768.SAMEA3906486_01170"/>
<dbReference type="InterPro" id="IPR016181">
    <property type="entry name" value="Acyl_CoA_acyltransferase"/>
</dbReference>
<dbReference type="SUPFAM" id="SSF55729">
    <property type="entry name" value="Acyl-CoA N-acyltransferases (Nat)"/>
    <property type="match status" value="1"/>
</dbReference>
<dbReference type="PANTHER" id="PTHR43420">
    <property type="entry name" value="ACETYLTRANSFERASE"/>
    <property type="match status" value="1"/>
</dbReference>
<evidence type="ECO:0000259" key="3">
    <source>
        <dbReference type="PROSITE" id="PS51186"/>
    </source>
</evidence>
<gene>
    <name evidence="4" type="ORF">SAMEA3906486_01170</name>
</gene>
<sequence length="275" mass="29883">MDNGSLVMPAHAAPRPASVRDAARGALLRIEEAALNATVVRQQMLYEGWLMRWSPSRTKRTRCISVLGLSSTGLDERLAYCTDWYARHHLPLLFRLTSLCADPLLDDALHARGFTAYEHTRVMAGPILARTSPLSTALRVEQVDAQTFCTAVGQLRGSSDVDISEHAARVGALAVDNLRVLARDAQGNCVAAALAVFDGGLMGIFDVVTLAQRRGQGIATQLMHGLMACASRRGARQAYLQVEPGNVAARALYARLGMSDRYEYWYRSLPDGAAA</sequence>
<dbReference type="GO" id="GO:0016747">
    <property type="term" value="F:acyltransferase activity, transferring groups other than amino-acyl groups"/>
    <property type="evidence" value="ECO:0007669"/>
    <property type="project" value="InterPro"/>
</dbReference>
<keyword evidence="5" id="KW-1185">Reference proteome</keyword>
<dbReference type="PROSITE" id="PS51186">
    <property type="entry name" value="GNAT"/>
    <property type="match status" value="1"/>
</dbReference>
<keyword evidence="2" id="KW-0012">Acyltransferase</keyword>
<evidence type="ECO:0000256" key="2">
    <source>
        <dbReference type="ARBA" id="ARBA00023315"/>
    </source>
</evidence>
<keyword evidence="1 4" id="KW-0808">Transferase</keyword>
<dbReference type="Pfam" id="PF24553">
    <property type="entry name" value="Rv0428c_C"/>
    <property type="match status" value="1"/>
</dbReference>
<accession>A0A157S8S3</accession>
<evidence type="ECO:0000313" key="5">
    <source>
        <dbReference type="Proteomes" id="UP000076848"/>
    </source>
</evidence>
<dbReference type="Proteomes" id="UP000076848">
    <property type="component" value="Unassembled WGS sequence"/>
</dbReference>
<dbReference type="InterPro" id="IPR056935">
    <property type="entry name" value="Rv0428c-like_C"/>
</dbReference>
<name>A0A157S8S3_9BORD</name>
<dbReference type="InterPro" id="IPR000182">
    <property type="entry name" value="GNAT_dom"/>
</dbReference>
<dbReference type="InterPro" id="IPR050680">
    <property type="entry name" value="YpeA/RimI_acetyltransf"/>
</dbReference>